<dbReference type="Pfam" id="PF16656">
    <property type="entry name" value="Pur_ac_phosph_N"/>
    <property type="match status" value="1"/>
</dbReference>
<reference evidence="6" key="1">
    <citation type="submission" date="2022-03" db="EMBL/GenBank/DDBJ databases">
        <title>A functionally conserved STORR gene fusion in Papaver species that diverged 16.8 million years ago.</title>
        <authorList>
            <person name="Catania T."/>
        </authorList>
    </citation>
    <scope>NUCLEOTIDE SEQUENCE</scope>
    <source>
        <strain evidence="6">S-191538</strain>
    </source>
</reference>
<dbReference type="EMBL" id="JAJJMA010049716">
    <property type="protein sequence ID" value="MCL7025844.1"/>
    <property type="molecule type" value="Genomic_DNA"/>
</dbReference>
<dbReference type="AlphaFoldDB" id="A0AA41RXH0"/>
<keyword evidence="2" id="KW-0964">Secreted</keyword>
<dbReference type="GO" id="GO:0003993">
    <property type="term" value="F:acid phosphatase activity"/>
    <property type="evidence" value="ECO:0007669"/>
    <property type="project" value="InterPro"/>
</dbReference>
<sequence>KQSIQWITVTVKHPQPTQDDWIALFSPAIFNASTYEPITGKLKYLTPLLATAPIKYKFANESNPDYVITGLGSLKFRLINQRYDFAFGLFSGGLAKPMLVATSNKISFANPKAPLYPRLALGKSWDEMTVTWTSGYDINEAIPFVKWGLSGEAKPKTRSPAGTLTFTQTSMCGPPARTVGWREPGFFHTSFLKNLWPNQKYTYKLGHQLTDGTYVWSKLYTFTAPPYPGQNSLQRVVIFGDTGKAERDGSNEYQNYQPGSLNTTDTLVKDLANYDIVFHIGDMSYANGFLSQWDQFTEMIEPIASVVPYMVA</sequence>
<gene>
    <name evidence="6" type="ORF">MKW94_020607</name>
</gene>
<evidence type="ECO:0000256" key="1">
    <source>
        <dbReference type="ARBA" id="ARBA00004613"/>
    </source>
</evidence>
<dbReference type="GO" id="GO:0046872">
    <property type="term" value="F:metal ion binding"/>
    <property type="evidence" value="ECO:0007669"/>
    <property type="project" value="InterPro"/>
</dbReference>
<dbReference type="SUPFAM" id="SSF56300">
    <property type="entry name" value="Metallo-dependent phosphatases"/>
    <property type="match status" value="1"/>
</dbReference>
<dbReference type="InterPro" id="IPR040974">
    <property type="entry name" value="Fn3_PAP"/>
</dbReference>
<proteinExistence type="predicted"/>
<feature type="non-terminal residue" evidence="6">
    <location>
        <position position="1"/>
    </location>
</feature>
<evidence type="ECO:0000259" key="5">
    <source>
        <dbReference type="Pfam" id="PF17808"/>
    </source>
</evidence>
<accession>A0AA41RXH0</accession>
<evidence type="ECO:0000259" key="4">
    <source>
        <dbReference type="Pfam" id="PF16656"/>
    </source>
</evidence>
<keyword evidence="7" id="KW-1185">Reference proteome</keyword>
<feature type="domain" description="Purple acid phosphatase Fn3-like" evidence="5">
    <location>
        <begin position="3"/>
        <end position="110"/>
    </location>
</feature>
<dbReference type="Pfam" id="PF17808">
    <property type="entry name" value="fn3_PAP"/>
    <property type="match status" value="1"/>
</dbReference>
<dbReference type="Gene3D" id="3.60.21.10">
    <property type="match status" value="1"/>
</dbReference>
<organism evidence="6 7">
    <name type="scientific">Papaver nudicaule</name>
    <name type="common">Iceland poppy</name>
    <dbReference type="NCBI Taxonomy" id="74823"/>
    <lineage>
        <taxon>Eukaryota</taxon>
        <taxon>Viridiplantae</taxon>
        <taxon>Streptophyta</taxon>
        <taxon>Embryophyta</taxon>
        <taxon>Tracheophyta</taxon>
        <taxon>Spermatophyta</taxon>
        <taxon>Magnoliopsida</taxon>
        <taxon>Ranunculales</taxon>
        <taxon>Papaveraceae</taxon>
        <taxon>Papaveroideae</taxon>
        <taxon>Papaver</taxon>
    </lineage>
</organism>
<protein>
    <recommendedName>
        <fullName evidence="8">Purple acid phosphatase</fullName>
    </recommendedName>
</protein>
<dbReference type="Gene3D" id="2.60.40.380">
    <property type="entry name" value="Purple acid phosphatase-like, N-terminal"/>
    <property type="match status" value="1"/>
</dbReference>
<dbReference type="GO" id="GO:0005576">
    <property type="term" value="C:extracellular region"/>
    <property type="evidence" value="ECO:0007669"/>
    <property type="project" value="UniProtKB-SubCell"/>
</dbReference>
<dbReference type="InterPro" id="IPR015914">
    <property type="entry name" value="PAPs_N"/>
</dbReference>
<comment type="subcellular location">
    <subcellularLocation>
        <location evidence="1">Secreted</location>
    </subcellularLocation>
</comment>
<feature type="non-terminal residue" evidence="6">
    <location>
        <position position="312"/>
    </location>
</feature>
<evidence type="ECO:0000256" key="2">
    <source>
        <dbReference type="ARBA" id="ARBA00022525"/>
    </source>
</evidence>
<dbReference type="InterPro" id="IPR008963">
    <property type="entry name" value="Purple_acid_Pase-like_N"/>
</dbReference>
<evidence type="ECO:0008006" key="8">
    <source>
        <dbReference type="Google" id="ProtNLM"/>
    </source>
</evidence>
<feature type="domain" description="Purple acid phosphatase N-terminal" evidence="4">
    <location>
        <begin position="116"/>
        <end position="223"/>
    </location>
</feature>
<dbReference type="InterPro" id="IPR029052">
    <property type="entry name" value="Metallo-depent_PP-like"/>
</dbReference>
<evidence type="ECO:0000313" key="6">
    <source>
        <dbReference type="EMBL" id="MCL7025844.1"/>
    </source>
</evidence>
<evidence type="ECO:0000313" key="7">
    <source>
        <dbReference type="Proteomes" id="UP001177140"/>
    </source>
</evidence>
<name>A0AA41RXH0_PAPNU</name>
<dbReference type="PANTHER" id="PTHR45778">
    <property type="entry name" value="PURPLE ACID PHOSPHATASE-RELATED"/>
    <property type="match status" value="1"/>
</dbReference>
<dbReference type="Proteomes" id="UP001177140">
    <property type="component" value="Unassembled WGS sequence"/>
</dbReference>
<evidence type="ECO:0000256" key="3">
    <source>
        <dbReference type="ARBA" id="ARBA00022729"/>
    </source>
</evidence>
<dbReference type="PANTHER" id="PTHR45778:SF6">
    <property type="entry name" value="INACTIVE PURPLE ACID PHOSPHATASE 24-RELATED"/>
    <property type="match status" value="1"/>
</dbReference>
<dbReference type="SUPFAM" id="SSF49363">
    <property type="entry name" value="Purple acid phosphatase, N-terminal domain"/>
    <property type="match status" value="1"/>
</dbReference>
<comment type="caution">
    <text evidence="6">The sequence shown here is derived from an EMBL/GenBank/DDBJ whole genome shotgun (WGS) entry which is preliminary data.</text>
</comment>
<keyword evidence="3" id="KW-0732">Signal</keyword>